<dbReference type="InterPro" id="IPR021124">
    <property type="entry name" value="CRISPR-assoc_prot_Cas5"/>
</dbReference>
<keyword evidence="3" id="KW-1185">Reference proteome</keyword>
<comment type="caution">
    <text evidence="2">The sequence shown here is derived from an EMBL/GenBank/DDBJ whole genome shotgun (WGS) entry which is preliminary data.</text>
</comment>
<evidence type="ECO:0000256" key="1">
    <source>
        <dbReference type="ARBA" id="ARBA00023118"/>
    </source>
</evidence>
<dbReference type="NCBIfam" id="TIGR01868">
    <property type="entry name" value="casD_Cas5e"/>
    <property type="match status" value="1"/>
</dbReference>
<evidence type="ECO:0000313" key="3">
    <source>
        <dbReference type="Proteomes" id="UP001601444"/>
    </source>
</evidence>
<evidence type="ECO:0000313" key="2">
    <source>
        <dbReference type="EMBL" id="MFF0541991.1"/>
    </source>
</evidence>
<dbReference type="EMBL" id="JBIAMX010000002">
    <property type="protein sequence ID" value="MFF0541991.1"/>
    <property type="molecule type" value="Genomic_DNA"/>
</dbReference>
<dbReference type="Gene3D" id="3.30.70.2660">
    <property type="match status" value="1"/>
</dbReference>
<dbReference type="CDD" id="cd09756">
    <property type="entry name" value="Cas5_I-E"/>
    <property type="match status" value="1"/>
</dbReference>
<keyword evidence="1" id="KW-0051">Antiviral defense</keyword>
<dbReference type="InterPro" id="IPR010147">
    <property type="entry name" value="CRISPR-assoc_prot_CasD"/>
</dbReference>
<organism evidence="2 3">
    <name type="scientific">Nocardia thailandica</name>
    <dbReference type="NCBI Taxonomy" id="257275"/>
    <lineage>
        <taxon>Bacteria</taxon>
        <taxon>Bacillati</taxon>
        <taxon>Actinomycetota</taxon>
        <taxon>Actinomycetes</taxon>
        <taxon>Mycobacteriales</taxon>
        <taxon>Nocardiaceae</taxon>
        <taxon>Nocardia</taxon>
    </lineage>
</organism>
<dbReference type="Proteomes" id="UP001601444">
    <property type="component" value="Unassembled WGS sequence"/>
</dbReference>
<accession>A0ABW6PHV9</accession>
<reference evidence="2 3" key="1">
    <citation type="submission" date="2024-10" db="EMBL/GenBank/DDBJ databases">
        <title>The Natural Products Discovery Center: Release of the First 8490 Sequenced Strains for Exploring Actinobacteria Biosynthetic Diversity.</title>
        <authorList>
            <person name="Kalkreuter E."/>
            <person name="Kautsar S.A."/>
            <person name="Yang D."/>
            <person name="Bader C.D."/>
            <person name="Teijaro C.N."/>
            <person name="Fluegel L."/>
            <person name="Davis C.M."/>
            <person name="Simpson J.R."/>
            <person name="Lauterbach L."/>
            <person name="Steele A.D."/>
            <person name="Gui C."/>
            <person name="Meng S."/>
            <person name="Li G."/>
            <person name="Viehrig K."/>
            <person name="Ye F."/>
            <person name="Su P."/>
            <person name="Kiefer A.F."/>
            <person name="Nichols A."/>
            <person name="Cepeda A.J."/>
            <person name="Yan W."/>
            <person name="Fan B."/>
            <person name="Jiang Y."/>
            <person name="Adhikari A."/>
            <person name="Zheng C.-J."/>
            <person name="Schuster L."/>
            <person name="Cowan T.M."/>
            <person name="Smanski M.J."/>
            <person name="Chevrette M.G."/>
            <person name="De Carvalho L.P.S."/>
            <person name="Shen B."/>
        </authorList>
    </citation>
    <scope>NUCLEOTIDE SEQUENCE [LARGE SCALE GENOMIC DNA]</scope>
    <source>
        <strain evidence="2 3">NPDC004045</strain>
    </source>
</reference>
<protein>
    <submittedName>
        <fullName evidence="2">Type I-E CRISPR-associated protein Cas5/CasD</fullName>
    </submittedName>
</protein>
<dbReference type="NCBIfam" id="TIGR02593">
    <property type="entry name" value="CRISPR_cas5"/>
    <property type="match status" value="1"/>
</dbReference>
<dbReference type="InterPro" id="IPR013422">
    <property type="entry name" value="CRISPR-assoc_prot_Cas5_N"/>
</dbReference>
<dbReference type="RefSeq" id="WP_387699021.1">
    <property type="nucleotide sequence ID" value="NZ_JBIAMX010000002.1"/>
</dbReference>
<sequence>MSVLLLRLAAPLQSWGVASRFARRETQQYPSKSGILGLIAAAQGRRRTDPIEEALYHLSFGVRVDQPGRLVRDFQVALSIDKKEQFPLSQRYYLSDAAFLAAISGDRTLLQGIRDALLRPDFPLYLGRRSCPVTEPLVLGEPIDDSLEHALRTAPWQAAKWYQATQGKQLHLPIFRDVLDTDPSDRVYDTVRDIPLSFDPARREYGWRRVVEDRAEIVNPAGKEVHDPLSALGGA</sequence>
<gene>
    <name evidence="2" type="primary">cas5e</name>
    <name evidence="2" type="ORF">ACFYTF_04060</name>
</gene>
<name>A0ABW6PHV9_9NOCA</name>
<dbReference type="Pfam" id="PF09704">
    <property type="entry name" value="Cas_Cas5d"/>
    <property type="match status" value="1"/>
</dbReference>
<proteinExistence type="predicted"/>